<proteinExistence type="predicted"/>
<reference evidence="2 3" key="1">
    <citation type="journal article" date="2015" name="Genome Biol. Evol.">
        <title>Phylogenomic analyses indicate that early fungi evolved digesting cell walls of algal ancestors of land plants.</title>
        <authorList>
            <person name="Chang Y."/>
            <person name="Wang S."/>
            <person name="Sekimoto S."/>
            <person name="Aerts A.L."/>
            <person name="Choi C."/>
            <person name="Clum A."/>
            <person name="LaButti K.M."/>
            <person name="Lindquist E.A."/>
            <person name="Yee Ngan C."/>
            <person name="Ohm R.A."/>
            <person name="Salamov A.A."/>
            <person name="Grigoriev I.V."/>
            <person name="Spatafora J.W."/>
            <person name="Berbee M.L."/>
        </authorList>
    </citation>
    <scope>NUCLEOTIDE SEQUENCE [LARGE SCALE GENOMIC DNA]</scope>
    <source>
        <strain evidence="2 3">NRRL 1564</strain>
    </source>
</reference>
<dbReference type="OrthoDB" id="2405052at2759"/>
<organism evidence="2 3">
    <name type="scientific">Coemansia reversa (strain ATCC 12441 / NRRL 1564)</name>
    <dbReference type="NCBI Taxonomy" id="763665"/>
    <lineage>
        <taxon>Eukaryota</taxon>
        <taxon>Fungi</taxon>
        <taxon>Fungi incertae sedis</taxon>
        <taxon>Zoopagomycota</taxon>
        <taxon>Kickxellomycotina</taxon>
        <taxon>Kickxellomycetes</taxon>
        <taxon>Kickxellales</taxon>
        <taxon>Kickxellaceae</taxon>
        <taxon>Coemansia</taxon>
    </lineage>
</organism>
<gene>
    <name evidence="2" type="ORF">COEREDRAFT_87619</name>
</gene>
<evidence type="ECO:0000256" key="1">
    <source>
        <dbReference type="SAM" id="MobiDB-lite"/>
    </source>
</evidence>
<dbReference type="Proteomes" id="UP000242474">
    <property type="component" value="Unassembled WGS sequence"/>
</dbReference>
<protein>
    <submittedName>
        <fullName evidence="2">Uncharacterized protein</fullName>
    </submittedName>
</protein>
<accession>A0A2G5B9G7</accession>
<sequence length="122" mass="13853">MRLDAENRAESNGTCSPPAAHSHSHTSYNPSKFSTRGNDIHRDDKPGLQRQLDELRELIRLGLSGNGNGSSSDDPQDKRALETMRRLQSENEQQRVRIIHLLRALDSKDRLIDLLRTELGRN</sequence>
<feature type="region of interest" description="Disordered" evidence="1">
    <location>
        <begin position="1"/>
        <end position="92"/>
    </location>
</feature>
<name>A0A2G5B9G7_COERN</name>
<evidence type="ECO:0000313" key="3">
    <source>
        <dbReference type="Proteomes" id="UP000242474"/>
    </source>
</evidence>
<feature type="compositionally biased region" description="Basic and acidic residues" evidence="1">
    <location>
        <begin position="75"/>
        <end position="92"/>
    </location>
</feature>
<keyword evidence="3" id="KW-1185">Reference proteome</keyword>
<dbReference type="AlphaFoldDB" id="A0A2G5B9G7"/>
<feature type="compositionally biased region" description="Basic and acidic residues" evidence="1">
    <location>
        <begin position="38"/>
        <end position="59"/>
    </location>
</feature>
<dbReference type="EMBL" id="KZ303505">
    <property type="protein sequence ID" value="PIA15655.1"/>
    <property type="molecule type" value="Genomic_DNA"/>
</dbReference>
<feature type="compositionally biased region" description="Polar residues" evidence="1">
    <location>
        <begin position="26"/>
        <end position="37"/>
    </location>
</feature>
<evidence type="ECO:0000313" key="2">
    <source>
        <dbReference type="EMBL" id="PIA15655.1"/>
    </source>
</evidence>